<protein>
    <submittedName>
        <fullName evidence="1">Uncharacterized protein</fullName>
    </submittedName>
</protein>
<organism evidence="1 2">
    <name type="scientific">Lawsonibacter hominis</name>
    <dbReference type="NCBI Taxonomy" id="2763053"/>
    <lineage>
        <taxon>Bacteria</taxon>
        <taxon>Bacillati</taxon>
        <taxon>Bacillota</taxon>
        <taxon>Clostridia</taxon>
        <taxon>Eubacteriales</taxon>
        <taxon>Oscillospiraceae</taxon>
        <taxon>Lawsonibacter</taxon>
    </lineage>
</organism>
<dbReference type="Proteomes" id="UP000661435">
    <property type="component" value="Unassembled WGS sequence"/>
</dbReference>
<sequence>MGIWERDEGILDAVARRLPPSAARLRSGRHPAELAEGVLDLLVVSPGALGWAGAGAVDCRTVLLPGGAGPLARALRTGQAVSYGTSPRDTLTFSSLEGDRICLALQRELVTLQGTVVEQQEMVLPFPPEASPLPFLATAGTLLLLGMPPEQLMALPTGGP</sequence>
<proteinExistence type="predicted"/>
<evidence type="ECO:0000313" key="1">
    <source>
        <dbReference type="EMBL" id="MBC5733624.1"/>
    </source>
</evidence>
<name>A0A8J6MAC3_9FIRM</name>
<gene>
    <name evidence="1" type="ORF">H8S57_07760</name>
</gene>
<dbReference type="AlphaFoldDB" id="A0A8J6MAC3"/>
<keyword evidence="2" id="KW-1185">Reference proteome</keyword>
<accession>A0A8J6MAC3</accession>
<comment type="caution">
    <text evidence="1">The sequence shown here is derived from an EMBL/GenBank/DDBJ whole genome shotgun (WGS) entry which is preliminary data.</text>
</comment>
<evidence type="ECO:0000313" key="2">
    <source>
        <dbReference type="Proteomes" id="UP000661435"/>
    </source>
</evidence>
<dbReference type="EMBL" id="JACOPP010000008">
    <property type="protein sequence ID" value="MBC5733624.1"/>
    <property type="molecule type" value="Genomic_DNA"/>
</dbReference>
<reference evidence="1" key="1">
    <citation type="submission" date="2020-08" db="EMBL/GenBank/DDBJ databases">
        <title>Genome public.</title>
        <authorList>
            <person name="Liu C."/>
            <person name="Sun Q."/>
        </authorList>
    </citation>
    <scope>NUCLEOTIDE SEQUENCE</scope>
    <source>
        <strain evidence="1">NSJ-51</strain>
    </source>
</reference>